<dbReference type="AlphaFoldDB" id="A0A6N7KRT2"/>
<dbReference type="Proteomes" id="UP000450000">
    <property type="component" value="Unassembled WGS sequence"/>
</dbReference>
<dbReference type="Pfam" id="PF13828">
    <property type="entry name" value="DUF4190"/>
    <property type="match status" value="1"/>
</dbReference>
<dbReference type="Pfam" id="PF08044">
    <property type="entry name" value="DUF1707"/>
    <property type="match status" value="1"/>
</dbReference>
<evidence type="ECO:0000259" key="2">
    <source>
        <dbReference type="Pfam" id="PF08044"/>
    </source>
</evidence>
<proteinExistence type="predicted"/>
<dbReference type="PANTHER" id="PTHR40763">
    <property type="entry name" value="MEMBRANE PROTEIN-RELATED"/>
    <property type="match status" value="1"/>
</dbReference>
<reference evidence="4 5" key="1">
    <citation type="submission" date="2019-09" db="EMBL/GenBank/DDBJ databases">
        <title>Genome Sequences of Streptomyces kaniharaensis ATCC 21070.</title>
        <authorList>
            <person name="Zhu W."/>
            <person name="De Crecy-Lagard V."/>
            <person name="Richards N.G."/>
        </authorList>
    </citation>
    <scope>NUCLEOTIDE SEQUENCE [LARGE SCALE GENOMIC DNA]</scope>
    <source>
        <strain evidence="4 5">SF-557</strain>
    </source>
</reference>
<dbReference type="InterPro" id="IPR012551">
    <property type="entry name" value="DUF1707_SHOCT-like"/>
</dbReference>
<sequence length="156" mass="16602">MRAAQADRDRTVDVLKAAFAEGRLSMQEYEQRHEAASVAQTYGQLAVLVADLPSGPAPAPAAYDPRPVPPTFMPYQPAPHLPVRSTNALAITSMVLGLSGISLPAVITGHIARSQIRRQNQEGDWAAVVGLVVGYLGSAFWSLLILAPILLAAGRH</sequence>
<keyword evidence="5" id="KW-1185">Reference proteome</keyword>
<dbReference type="OrthoDB" id="4374883at2"/>
<accession>A0A6N7KRT2</accession>
<keyword evidence="1" id="KW-0472">Membrane</keyword>
<evidence type="ECO:0000259" key="3">
    <source>
        <dbReference type="Pfam" id="PF13828"/>
    </source>
</evidence>
<feature type="domain" description="DUF4190" evidence="3">
    <location>
        <begin position="89"/>
        <end position="144"/>
    </location>
</feature>
<feature type="transmembrane region" description="Helical" evidence="1">
    <location>
        <begin position="127"/>
        <end position="153"/>
    </location>
</feature>
<feature type="transmembrane region" description="Helical" evidence="1">
    <location>
        <begin position="88"/>
        <end position="107"/>
    </location>
</feature>
<feature type="domain" description="DUF1707" evidence="2">
    <location>
        <begin position="1"/>
        <end position="53"/>
    </location>
</feature>
<keyword evidence="1" id="KW-0812">Transmembrane</keyword>
<organism evidence="4 5">
    <name type="scientific">Streptomyces kaniharaensis</name>
    <dbReference type="NCBI Taxonomy" id="212423"/>
    <lineage>
        <taxon>Bacteria</taxon>
        <taxon>Bacillati</taxon>
        <taxon>Actinomycetota</taxon>
        <taxon>Actinomycetes</taxon>
        <taxon>Kitasatosporales</taxon>
        <taxon>Streptomycetaceae</taxon>
        <taxon>Streptomyces</taxon>
    </lineage>
</organism>
<comment type="caution">
    <text evidence="4">The sequence shown here is derived from an EMBL/GenBank/DDBJ whole genome shotgun (WGS) entry which is preliminary data.</text>
</comment>
<protein>
    <submittedName>
        <fullName evidence="4">DUF1707 and DUF4190 domain-containing protein</fullName>
    </submittedName>
</protein>
<evidence type="ECO:0000256" key="1">
    <source>
        <dbReference type="SAM" id="Phobius"/>
    </source>
</evidence>
<evidence type="ECO:0000313" key="5">
    <source>
        <dbReference type="Proteomes" id="UP000450000"/>
    </source>
</evidence>
<name>A0A6N7KRT2_9ACTN</name>
<evidence type="ECO:0000313" key="4">
    <source>
        <dbReference type="EMBL" id="MQS12714.1"/>
    </source>
</evidence>
<gene>
    <name evidence="4" type="ORF">F7Q99_10525</name>
</gene>
<dbReference type="InterPro" id="IPR025241">
    <property type="entry name" value="DUF4190"/>
</dbReference>
<dbReference type="EMBL" id="WBOF01000001">
    <property type="protein sequence ID" value="MQS12714.1"/>
    <property type="molecule type" value="Genomic_DNA"/>
</dbReference>
<keyword evidence="1" id="KW-1133">Transmembrane helix</keyword>
<dbReference type="PANTHER" id="PTHR40763:SF4">
    <property type="entry name" value="DUF1707 DOMAIN-CONTAINING PROTEIN"/>
    <property type="match status" value="1"/>
</dbReference>